<gene>
    <name evidence="11" type="ORF">JCM21714_837</name>
</gene>
<organism evidence="11 12">
    <name type="scientific">Gracilibacillus boraciitolerans JCM 21714</name>
    <dbReference type="NCBI Taxonomy" id="1298598"/>
    <lineage>
        <taxon>Bacteria</taxon>
        <taxon>Bacillati</taxon>
        <taxon>Bacillota</taxon>
        <taxon>Bacilli</taxon>
        <taxon>Bacillales</taxon>
        <taxon>Bacillaceae</taxon>
        <taxon>Gracilibacillus</taxon>
    </lineage>
</organism>
<dbReference type="SMART" id="SM00448">
    <property type="entry name" value="REC"/>
    <property type="match status" value="1"/>
</dbReference>
<evidence type="ECO:0000256" key="3">
    <source>
        <dbReference type="ARBA" id="ARBA00022553"/>
    </source>
</evidence>
<proteinExistence type="predicted"/>
<dbReference type="GO" id="GO:0043565">
    <property type="term" value="F:sequence-specific DNA binding"/>
    <property type="evidence" value="ECO:0007669"/>
    <property type="project" value="InterPro"/>
</dbReference>
<dbReference type="SUPFAM" id="SSF46689">
    <property type="entry name" value="Homeodomain-like"/>
    <property type="match status" value="1"/>
</dbReference>
<dbReference type="InterPro" id="IPR018060">
    <property type="entry name" value="HTH_AraC"/>
</dbReference>
<dbReference type="InterPro" id="IPR001789">
    <property type="entry name" value="Sig_transdc_resp-reg_receiver"/>
</dbReference>
<evidence type="ECO:0000256" key="6">
    <source>
        <dbReference type="ARBA" id="ARBA00023125"/>
    </source>
</evidence>
<dbReference type="PROSITE" id="PS50110">
    <property type="entry name" value="RESPONSE_REGULATORY"/>
    <property type="match status" value="1"/>
</dbReference>
<feature type="modified residue" description="4-aspartylphosphate" evidence="8">
    <location>
        <position position="55"/>
    </location>
</feature>
<keyword evidence="3 8" id="KW-0597">Phosphoprotein</keyword>
<keyword evidence="7" id="KW-0804">Transcription</keyword>
<dbReference type="Pfam" id="PF12833">
    <property type="entry name" value="HTH_18"/>
    <property type="match status" value="1"/>
</dbReference>
<evidence type="ECO:0000256" key="2">
    <source>
        <dbReference type="ARBA" id="ARBA00022490"/>
    </source>
</evidence>
<dbReference type="InterPro" id="IPR051552">
    <property type="entry name" value="HptR"/>
</dbReference>
<feature type="domain" description="HTH araC/xylS-type" evidence="9">
    <location>
        <begin position="140"/>
        <end position="242"/>
    </location>
</feature>
<dbReference type="Gene3D" id="1.10.10.60">
    <property type="entry name" value="Homeodomain-like"/>
    <property type="match status" value="2"/>
</dbReference>
<evidence type="ECO:0000256" key="4">
    <source>
        <dbReference type="ARBA" id="ARBA00023012"/>
    </source>
</evidence>
<name>W4VFB8_9BACI</name>
<dbReference type="PANTHER" id="PTHR42713:SF3">
    <property type="entry name" value="TRANSCRIPTIONAL REGULATORY PROTEIN HPTR"/>
    <property type="match status" value="1"/>
</dbReference>
<comment type="subcellular location">
    <subcellularLocation>
        <location evidence="1">Cytoplasm</location>
    </subcellularLocation>
</comment>
<sequence>MYKILLVDDEVEIRSGLKNYFPWNNLGFEVIHDCENGRKALAYLEENQVDVILTDIRMPIMDGIELAKKIFDDKKQKKVILLSGYKDFHYAKEAMKYGVVNYIVKPGKFDEIQEVFTDLKKQLDTDISTKYSKTYPNYTENIIETIKAFTIKNYADISLEDLSNLCKMSPNYISTFFKVNTGKNFSTYVTEIRMKKAAEMLSDFHYKTYEISSLVGYTNPKNFTRVFKKFYGGVTPREYRKPKEVPVSHE</sequence>
<dbReference type="Gene3D" id="3.40.50.2300">
    <property type="match status" value="1"/>
</dbReference>
<evidence type="ECO:0000313" key="11">
    <source>
        <dbReference type="EMBL" id="GAE91871.1"/>
    </source>
</evidence>
<dbReference type="InterPro" id="IPR009057">
    <property type="entry name" value="Homeodomain-like_sf"/>
</dbReference>
<dbReference type="GO" id="GO:0000160">
    <property type="term" value="P:phosphorelay signal transduction system"/>
    <property type="evidence" value="ECO:0007669"/>
    <property type="project" value="UniProtKB-KW"/>
</dbReference>
<keyword evidence="4" id="KW-0902">Two-component regulatory system</keyword>
<keyword evidence="2" id="KW-0963">Cytoplasm</keyword>
<dbReference type="GO" id="GO:0005737">
    <property type="term" value="C:cytoplasm"/>
    <property type="evidence" value="ECO:0007669"/>
    <property type="project" value="UniProtKB-SubCell"/>
</dbReference>
<dbReference type="STRING" id="1298598.JCM21714_837"/>
<evidence type="ECO:0000256" key="7">
    <source>
        <dbReference type="ARBA" id="ARBA00023163"/>
    </source>
</evidence>
<dbReference type="AlphaFoldDB" id="W4VFB8"/>
<dbReference type="PANTHER" id="PTHR42713">
    <property type="entry name" value="HISTIDINE KINASE-RELATED"/>
    <property type="match status" value="1"/>
</dbReference>
<feature type="domain" description="Response regulatory" evidence="10">
    <location>
        <begin position="3"/>
        <end position="120"/>
    </location>
</feature>
<dbReference type="CDD" id="cd17536">
    <property type="entry name" value="REC_YesN-like"/>
    <property type="match status" value="1"/>
</dbReference>
<reference evidence="11 12" key="1">
    <citation type="journal article" date="2014" name="Genome Announc.">
        <title>Draft Genome Sequence of the Boron-Tolerant and Moderately Halotolerant Bacterium Gracilibacillus boraciitolerans JCM 21714T.</title>
        <authorList>
            <person name="Ahmed I."/>
            <person name="Oshima K."/>
            <person name="Suda W."/>
            <person name="Kitamura K."/>
            <person name="Iida T."/>
            <person name="Ohmori Y."/>
            <person name="Fujiwara T."/>
            <person name="Hattori M."/>
            <person name="Ohkuma M."/>
        </authorList>
    </citation>
    <scope>NUCLEOTIDE SEQUENCE [LARGE SCALE GENOMIC DNA]</scope>
    <source>
        <strain evidence="11 12">JCM 21714</strain>
    </source>
</reference>
<accession>W4VFB8</accession>
<protein>
    <submittedName>
        <fullName evidence="11">DNA-binding response regulator</fullName>
    </submittedName>
</protein>
<dbReference type="EMBL" id="BAVS01000002">
    <property type="protein sequence ID" value="GAE91871.1"/>
    <property type="molecule type" value="Genomic_DNA"/>
</dbReference>
<dbReference type="OrthoDB" id="342399at2"/>
<dbReference type="GO" id="GO:0003700">
    <property type="term" value="F:DNA-binding transcription factor activity"/>
    <property type="evidence" value="ECO:0007669"/>
    <property type="project" value="InterPro"/>
</dbReference>
<dbReference type="eggNOG" id="COG4753">
    <property type="taxonomic scope" value="Bacteria"/>
</dbReference>
<dbReference type="Proteomes" id="UP000019102">
    <property type="component" value="Unassembled WGS sequence"/>
</dbReference>
<comment type="caution">
    <text evidence="11">The sequence shown here is derived from an EMBL/GenBank/DDBJ whole genome shotgun (WGS) entry which is preliminary data.</text>
</comment>
<dbReference type="RefSeq" id="WP_035721865.1">
    <property type="nucleotide sequence ID" value="NZ_BAVS01000002.1"/>
</dbReference>
<evidence type="ECO:0000259" key="9">
    <source>
        <dbReference type="PROSITE" id="PS01124"/>
    </source>
</evidence>
<dbReference type="InterPro" id="IPR011006">
    <property type="entry name" value="CheY-like_superfamily"/>
</dbReference>
<evidence type="ECO:0000256" key="1">
    <source>
        <dbReference type="ARBA" id="ARBA00004496"/>
    </source>
</evidence>
<keyword evidence="6 11" id="KW-0238">DNA-binding</keyword>
<keyword evidence="12" id="KW-1185">Reference proteome</keyword>
<dbReference type="PROSITE" id="PS01124">
    <property type="entry name" value="HTH_ARAC_FAMILY_2"/>
    <property type="match status" value="1"/>
</dbReference>
<evidence type="ECO:0000256" key="8">
    <source>
        <dbReference type="PROSITE-ProRule" id="PRU00169"/>
    </source>
</evidence>
<dbReference type="SUPFAM" id="SSF52172">
    <property type="entry name" value="CheY-like"/>
    <property type="match status" value="1"/>
</dbReference>
<dbReference type="SMART" id="SM00342">
    <property type="entry name" value="HTH_ARAC"/>
    <property type="match status" value="1"/>
</dbReference>
<evidence type="ECO:0000313" key="12">
    <source>
        <dbReference type="Proteomes" id="UP000019102"/>
    </source>
</evidence>
<evidence type="ECO:0000256" key="5">
    <source>
        <dbReference type="ARBA" id="ARBA00023015"/>
    </source>
</evidence>
<evidence type="ECO:0000259" key="10">
    <source>
        <dbReference type="PROSITE" id="PS50110"/>
    </source>
</evidence>
<dbReference type="eggNOG" id="COG2207">
    <property type="taxonomic scope" value="Bacteria"/>
</dbReference>
<keyword evidence="5" id="KW-0805">Transcription regulation</keyword>
<dbReference type="Pfam" id="PF00072">
    <property type="entry name" value="Response_reg"/>
    <property type="match status" value="1"/>
</dbReference>